<dbReference type="AlphaFoldDB" id="A0A812IAE4"/>
<gene>
    <name evidence="1" type="ORF">SNAT2548_LOCUS3736</name>
</gene>
<dbReference type="EMBL" id="CAJNDS010000226">
    <property type="protein sequence ID" value="CAE7030924.1"/>
    <property type="molecule type" value="Genomic_DNA"/>
</dbReference>
<dbReference type="Gene3D" id="3.90.320.10">
    <property type="match status" value="1"/>
</dbReference>
<organism evidence="1 2">
    <name type="scientific">Symbiodinium natans</name>
    <dbReference type="NCBI Taxonomy" id="878477"/>
    <lineage>
        <taxon>Eukaryota</taxon>
        <taxon>Sar</taxon>
        <taxon>Alveolata</taxon>
        <taxon>Dinophyceae</taxon>
        <taxon>Suessiales</taxon>
        <taxon>Symbiodiniaceae</taxon>
        <taxon>Symbiodinium</taxon>
    </lineage>
</organism>
<sequence length="216" mass="24757">MIHSFCHGFDADVVIQGMMSGNHWPRAAYLKDEVSASALCRLCLLDSRWARHAADAAHYGTWMHALFAAYLNGVGVPTSSPEFRMFADFMSSFASPVTAFRTKWVIYADREKLAGAIDFCAKMPDDTFIIVDWKHTAGLRGKFTSWNRMKAPLDHLDDCAGMQYRLQLNCYRYILETYYDLVNSRMFVVCCHPDHSAHPFVDVVPRMEWETEMMMA</sequence>
<evidence type="ECO:0000313" key="2">
    <source>
        <dbReference type="Proteomes" id="UP000604046"/>
    </source>
</evidence>
<dbReference type="Proteomes" id="UP000604046">
    <property type="component" value="Unassembled WGS sequence"/>
</dbReference>
<evidence type="ECO:0000313" key="1">
    <source>
        <dbReference type="EMBL" id="CAE7030924.1"/>
    </source>
</evidence>
<dbReference type="OrthoDB" id="448923at2759"/>
<evidence type="ECO:0008006" key="3">
    <source>
        <dbReference type="Google" id="ProtNLM"/>
    </source>
</evidence>
<protein>
    <recommendedName>
        <fullName evidence="3">PD-(D/E)XK endonuclease-like domain-containing protein</fullName>
    </recommendedName>
</protein>
<comment type="caution">
    <text evidence="1">The sequence shown here is derived from an EMBL/GenBank/DDBJ whole genome shotgun (WGS) entry which is preliminary data.</text>
</comment>
<proteinExistence type="predicted"/>
<reference evidence="1" key="1">
    <citation type="submission" date="2021-02" db="EMBL/GenBank/DDBJ databases">
        <authorList>
            <person name="Dougan E. K."/>
            <person name="Rhodes N."/>
            <person name="Thang M."/>
            <person name="Chan C."/>
        </authorList>
    </citation>
    <scope>NUCLEOTIDE SEQUENCE</scope>
</reference>
<name>A0A812IAE4_9DINO</name>
<accession>A0A812IAE4</accession>
<keyword evidence="2" id="KW-1185">Reference proteome</keyword>
<dbReference type="InterPro" id="IPR011604">
    <property type="entry name" value="PDDEXK-like_dom_sf"/>
</dbReference>